<keyword evidence="3" id="KW-1185">Reference proteome</keyword>
<reference evidence="2 3" key="1">
    <citation type="submission" date="2019-12" db="EMBL/GenBank/DDBJ databases">
        <title>Genomic-based taxomic classification of the family Erythrobacteraceae.</title>
        <authorList>
            <person name="Xu L."/>
        </authorList>
    </citation>
    <scope>NUCLEOTIDE SEQUENCE [LARGE SCALE GENOMIC DNA]</scope>
    <source>
        <strain evidence="2 3">DSM 17792</strain>
    </source>
</reference>
<evidence type="ECO:0000256" key="1">
    <source>
        <dbReference type="SAM" id="MobiDB-lite"/>
    </source>
</evidence>
<name>A0A844XL56_9SPHN</name>
<dbReference type="OrthoDB" id="7404821at2"/>
<evidence type="ECO:0000313" key="2">
    <source>
        <dbReference type="EMBL" id="MXO46741.1"/>
    </source>
</evidence>
<proteinExistence type="predicted"/>
<dbReference type="Proteomes" id="UP000448199">
    <property type="component" value="Unassembled WGS sequence"/>
</dbReference>
<comment type="caution">
    <text evidence="2">The sequence shown here is derived from an EMBL/GenBank/DDBJ whole genome shotgun (WGS) entry which is preliminary data.</text>
</comment>
<dbReference type="AlphaFoldDB" id="A0A844XL56"/>
<protein>
    <recommendedName>
        <fullName evidence="4">Lipoprotein</fullName>
    </recommendedName>
</protein>
<dbReference type="PROSITE" id="PS51257">
    <property type="entry name" value="PROKAR_LIPOPROTEIN"/>
    <property type="match status" value="1"/>
</dbReference>
<evidence type="ECO:0000313" key="3">
    <source>
        <dbReference type="Proteomes" id="UP000448199"/>
    </source>
</evidence>
<gene>
    <name evidence="2" type="ORF">GRI69_00480</name>
</gene>
<dbReference type="EMBL" id="WTYC01000001">
    <property type="protein sequence ID" value="MXO46741.1"/>
    <property type="molecule type" value="Genomic_DNA"/>
</dbReference>
<evidence type="ECO:0008006" key="4">
    <source>
        <dbReference type="Google" id="ProtNLM"/>
    </source>
</evidence>
<accession>A0A844XL56</accession>
<sequence length="245" mass="25980">MTYGRKSLVFALVLGLAACGENPDETSTDQNRTPASDETGSQTDEIGQPADPDGEITIEGRIAKGVECPIIRTPDGDTYAIAMGEADFGPGDYVRMTGPLADMSFCQQGDDTIEPRRIESIEPPARDRDPARAGGIKLTEDYLTGAWVAKGVDADCDTPDFSVSRSPGTLVMEADIDGHDPNAAIVLGDYPRLDLDEPMSDLPMESRGPDGVAILRPATDAAYDPIRIGSAEITGDGVVFVKCRG</sequence>
<dbReference type="InterPro" id="IPR043856">
    <property type="entry name" value="DUF5818"/>
</dbReference>
<organism evidence="2 3">
    <name type="scientific">Qipengyuania vulgaris</name>
    <dbReference type="NCBI Taxonomy" id="291985"/>
    <lineage>
        <taxon>Bacteria</taxon>
        <taxon>Pseudomonadati</taxon>
        <taxon>Pseudomonadota</taxon>
        <taxon>Alphaproteobacteria</taxon>
        <taxon>Sphingomonadales</taxon>
        <taxon>Erythrobacteraceae</taxon>
        <taxon>Qipengyuania</taxon>
    </lineage>
</organism>
<feature type="compositionally biased region" description="Polar residues" evidence="1">
    <location>
        <begin position="28"/>
        <end position="45"/>
    </location>
</feature>
<dbReference type="Pfam" id="PF19135">
    <property type="entry name" value="DUF5818"/>
    <property type="match status" value="1"/>
</dbReference>
<dbReference type="RefSeq" id="WP_160726376.1">
    <property type="nucleotide sequence ID" value="NZ_WTYC01000001.1"/>
</dbReference>
<feature type="region of interest" description="Disordered" evidence="1">
    <location>
        <begin position="20"/>
        <end position="54"/>
    </location>
</feature>